<sequence length="130" mass="14589">MSLCFVFILFNPSPAVRAATLGSWRRLSLGAEYEDTWTPSPGQRGRPLEMHVEEEEEEEEEEEGAGLVGDAGDPEEGPSWRLDTDGVQQKYDSVLRLDGLSRTGRRDGLRRLSDVKTQPSTIIPAERSQW</sequence>
<keyword evidence="4" id="KW-1185">Reference proteome</keyword>
<gene>
    <name evidence="3" type="ORF">EYF80_066992</name>
</gene>
<evidence type="ECO:0000313" key="3">
    <source>
        <dbReference type="EMBL" id="TNN22892.1"/>
    </source>
</evidence>
<feature type="signal peptide" evidence="2">
    <location>
        <begin position="1"/>
        <end position="18"/>
    </location>
</feature>
<reference evidence="3 4" key="1">
    <citation type="submission" date="2019-03" db="EMBL/GenBank/DDBJ databases">
        <title>First draft genome of Liparis tanakae, snailfish: a comprehensive survey of snailfish specific genes.</title>
        <authorList>
            <person name="Kim W."/>
            <person name="Song I."/>
            <person name="Jeong J.-H."/>
            <person name="Kim D."/>
            <person name="Kim S."/>
            <person name="Ryu S."/>
            <person name="Song J.Y."/>
            <person name="Lee S.K."/>
        </authorList>
    </citation>
    <scope>NUCLEOTIDE SEQUENCE [LARGE SCALE GENOMIC DNA]</scope>
    <source>
        <tissue evidence="3">Muscle</tissue>
    </source>
</reference>
<accession>A0A4Z2E3E5</accession>
<feature type="region of interest" description="Disordered" evidence="1">
    <location>
        <begin position="106"/>
        <end position="130"/>
    </location>
</feature>
<dbReference type="AlphaFoldDB" id="A0A4Z2E3E5"/>
<dbReference type="EMBL" id="SRLO01020594">
    <property type="protein sequence ID" value="TNN22892.1"/>
    <property type="molecule type" value="Genomic_DNA"/>
</dbReference>
<protein>
    <submittedName>
        <fullName evidence="3">Uncharacterized protein</fullName>
    </submittedName>
</protein>
<feature type="chain" id="PRO_5021200241" evidence="2">
    <location>
        <begin position="19"/>
        <end position="130"/>
    </location>
</feature>
<evidence type="ECO:0000313" key="4">
    <source>
        <dbReference type="Proteomes" id="UP000314294"/>
    </source>
</evidence>
<proteinExistence type="predicted"/>
<evidence type="ECO:0000256" key="1">
    <source>
        <dbReference type="SAM" id="MobiDB-lite"/>
    </source>
</evidence>
<evidence type="ECO:0000256" key="2">
    <source>
        <dbReference type="SAM" id="SignalP"/>
    </source>
</evidence>
<dbReference type="Proteomes" id="UP000314294">
    <property type="component" value="Unassembled WGS sequence"/>
</dbReference>
<comment type="caution">
    <text evidence="3">The sequence shown here is derived from an EMBL/GenBank/DDBJ whole genome shotgun (WGS) entry which is preliminary data.</text>
</comment>
<organism evidence="3 4">
    <name type="scientific">Liparis tanakae</name>
    <name type="common">Tanaka's snailfish</name>
    <dbReference type="NCBI Taxonomy" id="230148"/>
    <lineage>
        <taxon>Eukaryota</taxon>
        <taxon>Metazoa</taxon>
        <taxon>Chordata</taxon>
        <taxon>Craniata</taxon>
        <taxon>Vertebrata</taxon>
        <taxon>Euteleostomi</taxon>
        <taxon>Actinopterygii</taxon>
        <taxon>Neopterygii</taxon>
        <taxon>Teleostei</taxon>
        <taxon>Neoteleostei</taxon>
        <taxon>Acanthomorphata</taxon>
        <taxon>Eupercaria</taxon>
        <taxon>Perciformes</taxon>
        <taxon>Cottioidei</taxon>
        <taxon>Cottales</taxon>
        <taxon>Liparidae</taxon>
        <taxon>Liparis</taxon>
    </lineage>
</organism>
<feature type="region of interest" description="Disordered" evidence="1">
    <location>
        <begin position="34"/>
        <end position="87"/>
    </location>
</feature>
<feature type="compositionally biased region" description="Acidic residues" evidence="1">
    <location>
        <begin position="52"/>
        <end position="64"/>
    </location>
</feature>
<name>A0A4Z2E3E5_9TELE</name>
<keyword evidence="2" id="KW-0732">Signal</keyword>